<feature type="signal peptide" evidence="2">
    <location>
        <begin position="1"/>
        <end position="19"/>
    </location>
</feature>
<keyword evidence="4" id="KW-1185">Reference proteome</keyword>
<keyword evidence="2" id="KW-0732">Signal</keyword>
<gene>
    <name evidence="3" type="ORF">B0T23DRAFT_368769</name>
</gene>
<dbReference type="RefSeq" id="XP_062696522.1">
    <property type="nucleotide sequence ID" value="XM_062836468.1"/>
</dbReference>
<feature type="region of interest" description="Disordered" evidence="1">
    <location>
        <begin position="87"/>
        <end position="133"/>
    </location>
</feature>
<proteinExistence type="predicted"/>
<comment type="caution">
    <text evidence="3">The sequence shown here is derived from an EMBL/GenBank/DDBJ whole genome shotgun (WGS) entry which is preliminary data.</text>
</comment>
<dbReference type="EMBL" id="JAULSX010000001">
    <property type="protein sequence ID" value="KAK3498889.1"/>
    <property type="molecule type" value="Genomic_DNA"/>
</dbReference>
<evidence type="ECO:0008006" key="5">
    <source>
        <dbReference type="Google" id="ProtNLM"/>
    </source>
</evidence>
<evidence type="ECO:0000256" key="1">
    <source>
        <dbReference type="SAM" id="MobiDB-lite"/>
    </source>
</evidence>
<feature type="compositionally biased region" description="Polar residues" evidence="1">
    <location>
        <begin position="110"/>
        <end position="122"/>
    </location>
</feature>
<dbReference type="AlphaFoldDB" id="A0AAJ0IER0"/>
<dbReference type="Proteomes" id="UP001285908">
    <property type="component" value="Unassembled WGS sequence"/>
</dbReference>
<feature type="chain" id="PRO_5042459142" description="Secreted protein" evidence="2">
    <location>
        <begin position="20"/>
        <end position="133"/>
    </location>
</feature>
<name>A0AAJ0IER0_9PEZI</name>
<organism evidence="3 4">
    <name type="scientific">Neurospora hispaniola</name>
    <dbReference type="NCBI Taxonomy" id="588809"/>
    <lineage>
        <taxon>Eukaryota</taxon>
        <taxon>Fungi</taxon>
        <taxon>Dikarya</taxon>
        <taxon>Ascomycota</taxon>
        <taxon>Pezizomycotina</taxon>
        <taxon>Sordariomycetes</taxon>
        <taxon>Sordariomycetidae</taxon>
        <taxon>Sordariales</taxon>
        <taxon>Sordariaceae</taxon>
        <taxon>Neurospora</taxon>
    </lineage>
</organism>
<dbReference type="GeneID" id="87874090"/>
<accession>A0AAJ0IER0</accession>
<reference evidence="3 4" key="1">
    <citation type="journal article" date="2023" name="Mol. Phylogenet. Evol.">
        <title>Genome-scale phylogeny and comparative genomics of the fungal order Sordariales.</title>
        <authorList>
            <person name="Hensen N."/>
            <person name="Bonometti L."/>
            <person name="Westerberg I."/>
            <person name="Brannstrom I.O."/>
            <person name="Guillou S."/>
            <person name="Cros-Aarteil S."/>
            <person name="Calhoun S."/>
            <person name="Haridas S."/>
            <person name="Kuo A."/>
            <person name="Mondo S."/>
            <person name="Pangilinan J."/>
            <person name="Riley R."/>
            <person name="LaButti K."/>
            <person name="Andreopoulos B."/>
            <person name="Lipzen A."/>
            <person name="Chen C."/>
            <person name="Yan M."/>
            <person name="Daum C."/>
            <person name="Ng V."/>
            <person name="Clum A."/>
            <person name="Steindorff A."/>
            <person name="Ohm R.A."/>
            <person name="Martin F."/>
            <person name="Silar P."/>
            <person name="Natvig D.O."/>
            <person name="Lalanne C."/>
            <person name="Gautier V."/>
            <person name="Ament-Velasquez S.L."/>
            <person name="Kruys A."/>
            <person name="Hutchinson M.I."/>
            <person name="Powell A.J."/>
            <person name="Barry K."/>
            <person name="Miller A.N."/>
            <person name="Grigoriev I.V."/>
            <person name="Debuchy R."/>
            <person name="Gladieux P."/>
            <person name="Hiltunen Thoren M."/>
            <person name="Johannesson H."/>
        </authorList>
    </citation>
    <scope>NUCLEOTIDE SEQUENCE [LARGE SCALE GENOMIC DNA]</scope>
    <source>
        <strain evidence="3 4">FGSC 10403</strain>
    </source>
</reference>
<evidence type="ECO:0000313" key="4">
    <source>
        <dbReference type="Proteomes" id="UP001285908"/>
    </source>
</evidence>
<evidence type="ECO:0000256" key="2">
    <source>
        <dbReference type="SAM" id="SignalP"/>
    </source>
</evidence>
<feature type="compositionally biased region" description="Polar residues" evidence="1">
    <location>
        <begin position="87"/>
        <end position="101"/>
    </location>
</feature>
<protein>
    <recommendedName>
        <fullName evidence="5">Secreted protein</fullName>
    </recommendedName>
</protein>
<sequence length="133" mass="15122">MLPLHFILILILTYLGMLGTDCGGICECQRHRLLQIDCHNNPLNFNRRFDSHGPPWLMLHRGGLSLAGNWLLGMRGRQRLFSSTITLSRSPVANPKQPNTAQRERHDLSNLPTHTNTTSKTMSEIGLARLRKR</sequence>
<evidence type="ECO:0000313" key="3">
    <source>
        <dbReference type="EMBL" id="KAK3498889.1"/>
    </source>
</evidence>